<evidence type="ECO:0000256" key="1">
    <source>
        <dbReference type="SAM" id="MobiDB-lite"/>
    </source>
</evidence>
<gene>
    <name evidence="3" type="ORF">CLEP1334_LOCUS29930</name>
</gene>
<dbReference type="AlphaFoldDB" id="A0A7S0JKK3"/>
<keyword evidence="2" id="KW-0732">Signal</keyword>
<sequence length="294" mass="30625">MAWAVAAAVFCAHLGLLGRSPRTRYQDFEVLKREIRSYLTTLDPGILNNPAAPSPLSYVELQRNGRTDLVEGCMLHGGYLKVSDALRVRVSLAPPKEIGTTPGFLKEEGEVGLVLSASALEARLSEPVTAPAVSVPAKSAPTTGTMPRDKLMPLKTTSSDAVGPAAEGVAARAPRRNGALALRFDGLQRASMLLLLVLVSLGFGKASSEVADASTLGVVQLAATALLIGHFSMGFYGALLVAKGGKAAELKSGALALGDPAQQASTGPPAFWLFKVALTGVGGLQEVRKLIEEL</sequence>
<evidence type="ECO:0000256" key="2">
    <source>
        <dbReference type="SAM" id="SignalP"/>
    </source>
</evidence>
<feature type="signal peptide" evidence="2">
    <location>
        <begin position="1"/>
        <end position="18"/>
    </location>
</feature>
<proteinExistence type="predicted"/>
<protein>
    <submittedName>
        <fullName evidence="3">Uncharacterized protein</fullName>
    </submittedName>
</protein>
<dbReference type="EMBL" id="HBER01059994">
    <property type="protein sequence ID" value="CAD8554639.1"/>
    <property type="molecule type" value="Transcribed_RNA"/>
</dbReference>
<feature type="chain" id="PRO_5031527678" evidence="2">
    <location>
        <begin position="19"/>
        <end position="294"/>
    </location>
</feature>
<accession>A0A7S0JKK3</accession>
<evidence type="ECO:0000313" key="3">
    <source>
        <dbReference type="EMBL" id="CAD8554639.1"/>
    </source>
</evidence>
<reference evidence="3" key="1">
    <citation type="submission" date="2021-01" db="EMBL/GenBank/DDBJ databases">
        <authorList>
            <person name="Corre E."/>
            <person name="Pelletier E."/>
            <person name="Niang G."/>
            <person name="Scheremetjew M."/>
            <person name="Finn R."/>
            <person name="Kale V."/>
            <person name="Holt S."/>
            <person name="Cochrane G."/>
            <person name="Meng A."/>
            <person name="Brown T."/>
            <person name="Cohen L."/>
        </authorList>
    </citation>
    <scope>NUCLEOTIDE SEQUENCE</scope>
    <source>
        <strain evidence="3">RCC1130</strain>
    </source>
</reference>
<organism evidence="3">
    <name type="scientific">Calcidiscus leptoporus</name>
    <dbReference type="NCBI Taxonomy" id="127549"/>
    <lineage>
        <taxon>Eukaryota</taxon>
        <taxon>Haptista</taxon>
        <taxon>Haptophyta</taxon>
        <taxon>Prymnesiophyceae</taxon>
        <taxon>Coccolithales</taxon>
        <taxon>Calcidiscaceae</taxon>
        <taxon>Calcidiscus</taxon>
    </lineage>
</organism>
<name>A0A7S0JKK3_9EUKA</name>
<feature type="region of interest" description="Disordered" evidence="1">
    <location>
        <begin position="135"/>
        <end position="160"/>
    </location>
</feature>